<dbReference type="EMBL" id="QJKJ01012489">
    <property type="protein sequence ID" value="RDX68525.1"/>
    <property type="molecule type" value="Genomic_DNA"/>
</dbReference>
<keyword evidence="2" id="KW-1185">Reference proteome</keyword>
<protein>
    <recommendedName>
        <fullName evidence="3">Retrotransposon gag domain-containing protein</fullName>
    </recommendedName>
</protein>
<name>A0A371ER36_MUCPR</name>
<gene>
    <name evidence="1" type="ORF">CR513_52474</name>
</gene>
<dbReference type="PANTHER" id="PTHR33223">
    <property type="entry name" value="CCHC-TYPE DOMAIN-CONTAINING PROTEIN"/>
    <property type="match status" value="1"/>
</dbReference>
<evidence type="ECO:0000313" key="2">
    <source>
        <dbReference type="Proteomes" id="UP000257109"/>
    </source>
</evidence>
<accession>A0A371ER36</accession>
<sequence length="217" mass="24235">MKAFPFSLNGEAKDWLYLQPVLFHTWGDMKHMFLKKFFLASRTATIQKEICGIRKHSGLMMMDQSMIDAASGGALMHKTSAVARHLILNIASNTQQLKTRGVEPSRAVNETEAINNLRLENQLTELTSLVRKLQQQQLPPQNNPPSREEWMSFQQNLNATMQDLKMQIGQLANSVSQLQSVGSSNLPSQTIPNPKGGNAGVVTLRIGRELPPRSTQQ</sequence>
<feature type="non-terminal residue" evidence="1">
    <location>
        <position position="1"/>
    </location>
</feature>
<evidence type="ECO:0000313" key="1">
    <source>
        <dbReference type="EMBL" id="RDX68525.1"/>
    </source>
</evidence>
<dbReference type="AlphaFoldDB" id="A0A371ER36"/>
<dbReference type="Proteomes" id="UP000257109">
    <property type="component" value="Unassembled WGS sequence"/>
</dbReference>
<dbReference type="PANTHER" id="PTHR33223:SF3">
    <property type="match status" value="1"/>
</dbReference>
<comment type="caution">
    <text evidence="1">The sequence shown here is derived from an EMBL/GenBank/DDBJ whole genome shotgun (WGS) entry which is preliminary data.</text>
</comment>
<reference evidence="1" key="1">
    <citation type="submission" date="2018-05" db="EMBL/GenBank/DDBJ databases">
        <title>Draft genome of Mucuna pruriens seed.</title>
        <authorList>
            <person name="Nnadi N.E."/>
            <person name="Vos R."/>
            <person name="Hasami M.H."/>
            <person name="Devisetty U.K."/>
            <person name="Aguiy J.C."/>
        </authorList>
    </citation>
    <scope>NUCLEOTIDE SEQUENCE [LARGE SCALE GENOMIC DNA]</scope>
    <source>
        <strain evidence="1">JCA_2017</strain>
    </source>
</reference>
<dbReference type="OrthoDB" id="1689420at2759"/>
<evidence type="ECO:0008006" key="3">
    <source>
        <dbReference type="Google" id="ProtNLM"/>
    </source>
</evidence>
<organism evidence="1 2">
    <name type="scientific">Mucuna pruriens</name>
    <name type="common">Velvet bean</name>
    <name type="synonym">Dolichos pruriens</name>
    <dbReference type="NCBI Taxonomy" id="157652"/>
    <lineage>
        <taxon>Eukaryota</taxon>
        <taxon>Viridiplantae</taxon>
        <taxon>Streptophyta</taxon>
        <taxon>Embryophyta</taxon>
        <taxon>Tracheophyta</taxon>
        <taxon>Spermatophyta</taxon>
        <taxon>Magnoliopsida</taxon>
        <taxon>eudicotyledons</taxon>
        <taxon>Gunneridae</taxon>
        <taxon>Pentapetalae</taxon>
        <taxon>rosids</taxon>
        <taxon>fabids</taxon>
        <taxon>Fabales</taxon>
        <taxon>Fabaceae</taxon>
        <taxon>Papilionoideae</taxon>
        <taxon>50 kb inversion clade</taxon>
        <taxon>NPAAA clade</taxon>
        <taxon>indigoferoid/millettioid clade</taxon>
        <taxon>Phaseoleae</taxon>
        <taxon>Mucuna</taxon>
    </lineage>
</organism>
<proteinExistence type="predicted"/>